<name>A0A4R7PBF2_9GAMM</name>
<organism evidence="2 3">
    <name type="scientific">Panacagrimonas perspica</name>
    <dbReference type="NCBI Taxonomy" id="381431"/>
    <lineage>
        <taxon>Bacteria</taxon>
        <taxon>Pseudomonadati</taxon>
        <taxon>Pseudomonadota</taxon>
        <taxon>Gammaproteobacteria</taxon>
        <taxon>Nevskiales</taxon>
        <taxon>Nevskiaceae</taxon>
        <taxon>Panacagrimonas</taxon>
    </lineage>
</organism>
<evidence type="ECO:0000313" key="3">
    <source>
        <dbReference type="Proteomes" id="UP000295341"/>
    </source>
</evidence>
<keyword evidence="3" id="KW-1185">Reference proteome</keyword>
<keyword evidence="1" id="KW-0732">Signal</keyword>
<sequence length="458" mass="51538">MKLRVAIPSGLFAMGLALAAMPVQGKVTAEKAKELDGPKFTCMGAEKAGSASGVAEYTGKFQGTWPGQSKPFGYEPGPYANEKPTLKITAANMAEHAQFLTEGQKALLKKYPQTYWMNVYPSHRDFKAEDWVCDTVKKNATTAEVKPNGLGITGTTGAHPFPFPANGGEAIWNIINPHRTSTESAVCDIADVYANGSVAWGRNKFMTLNPGLDPNKRGSFEEKINAYFYTGYLLPERDKGFVAVGFQPNDFTKDSTSSWQYQPGIRRVRQAPEVGFDYPVPPAGLRFVDDDYVFNGSPERYTWKLVGKKEIYVPYHNFKLQDPALKYKEDIIKPNTVNPELVRYELHRMWVVEGNLKDGVRHSYKKRTLYADEDTWIAMWADNYDGRDQLWRTAFVAYFYSQEAKAFHRGASIYHDLTANAYEIGYMVNERGPDAWWRLNIPMTPAMFSPEAAARGGR</sequence>
<accession>A0A4R7PBF2</accession>
<dbReference type="Gene3D" id="2.50.20.10">
    <property type="entry name" value="Lipoprotein localisation LolA/LolB/LppX"/>
    <property type="match status" value="1"/>
</dbReference>
<dbReference type="Pfam" id="PF07044">
    <property type="entry name" value="DUF1329"/>
    <property type="match status" value="1"/>
</dbReference>
<evidence type="ECO:0000313" key="2">
    <source>
        <dbReference type="EMBL" id="TDU30929.1"/>
    </source>
</evidence>
<feature type="chain" id="PRO_5030099587" evidence="1">
    <location>
        <begin position="20"/>
        <end position="458"/>
    </location>
</feature>
<protein>
    <submittedName>
        <fullName evidence="2">Uncharacterized protein DUF1329</fullName>
    </submittedName>
</protein>
<dbReference type="Proteomes" id="UP000295341">
    <property type="component" value="Unassembled WGS sequence"/>
</dbReference>
<feature type="signal peptide" evidence="1">
    <location>
        <begin position="1"/>
        <end position="19"/>
    </location>
</feature>
<dbReference type="AlphaFoldDB" id="A0A4R7PBF2"/>
<dbReference type="RefSeq" id="WP_246051470.1">
    <property type="nucleotide sequence ID" value="NZ_MWIN01000022.1"/>
</dbReference>
<comment type="caution">
    <text evidence="2">The sequence shown here is derived from an EMBL/GenBank/DDBJ whole genome shotgun (WGS) entry which is preliminary data.</text>
</comment>
<dbReference type="EMBL" id="SOBT01000008">
    <property type="protein sequence ID" value="TDU30929.1"/>
    <property type="molecule type" value="Genomic_DNA"/>
</dbReference>
<evidence type="ECO:0000256" key="1">
    <source>
        <dbReference type="SAM" id="SignalP"/>
    </source>
</evidence>
<gene>
    <name evidence="2" type="ORF">DFR24_0286</name>
</gene>
<reference evidence="2 3" key="1">
    <citation type="submission" date="2019-03" db="EMBL/GenBank/DDBJ databases">
        <title>Genomic Encyclopedia of Type Strains, Phase IV (KMG-IV): sequencing the most valuable type-strain genomes for metagenomic binning, comparative biology and taxonomic classification.</title>
        <authorList>
            <person name="Goeker M."/>
        </authorList>
    </citation>
    <scope>NUCLEOTIDE SEQUENCE [LARGE SCALE GENOMIC DNA]</scope>
    <source>
        <strain evidence="2 3">DSM 26377</strain>
    </source>
</reference>
<dbReference type="InterPro" id="IPR010752">
    <property type="entry name" value="DUF1329"/>
</dbReference>
<proteinExistence type="predicted"/>